<reference evidence="4" key="1">
    <citation type="journal article" date="2022" name="Int. J. Mol. Sci.">
        <title>Draft Genome of Tanacetum Coccineum: Genomic Comparison of Closely Related Tanacetum-Family Plants.</title>
        <authorList>
            <person name="Yamashiro T."/>
            <person name="Shiraishi A."/>
            <person name="Nakayama K."/>
            <person name="Satake H."/>
        </authorList>
    </citation>
    <scope>NUCLEOTIDE SEQUENCE</scope>
</reference>
<gene>
    <name evidence="4" type="ORF">Tco_0975644</name>
</gene>
<keyword evidence="1" id="KW-0863">Zinc-finger</keyword>
<feature type="compositionally biased region" description="Basic and acidic residues" evidence="2">
    <location>
        <begin position="34"/>
        <end position="44"/>
    </location>
</feature>
<evidence type="ECO:0000313" key="4">
    <source>
        <dbReference type="EMBL" id="GJT49487.1"/>
    </source>
</evidence>
<comment type="caution">
    <text evidence="4">The sequence shown here is derived from an EMBL/GenBank/DDBJ whole genome shotgun (WGS) entry which is preliminary data.</text>
</comment>
<keyword evidence="4" id="KW-0695">RNA-directed DNA polymerase</keyword>
<evidence type="ECO:0000259" key="3">
    <source>
        <dbReference type="PROSITE" id="PS50158"/>
    </source>
</evidence>
<feature type="domain" description="CCHC-type" evidence="3">
    <location>
        <begin position="318"/>
        <end position="332"/>
    </location>
</feature>
<evidence type="ECO:0000313" key="5">
    <source>
        <dbReference type="Proteomes" id="UP001151760"/>
    </source>
</evidence>
<keyword evidence="4" id="KW-0548">Nucleotidyltransferase</keyword>
<dbReference type="InterPro" id="IPR036875">
    <property type="entry name" value="Znf_CCHC_sf"/>
</dbReference>
<dbReference type="Pfam" id="PF03732">
    <property type="entry name" value="Retrotrans_gag"/>
    <property type="match status" value="1"/>
</dbReference>
<proteinExistence type="predicted"/>
<dbReference type="PANTHER" id="PTHR15503:SF45">
    <property type="entry name" value="RNA-DIRECTED DNA POLYMERASE HOMOLOG"/>
    <property type="match status" value="1"/>
</dbReference>
<dbReference type="InterPro" id="IPR032567">
    <property type="entry name" value="RTL1-rel"/>
</dbReference>
<dbReference type="InterPro" id="IPR043128">
    <property type="entry name" value="Rev_trsase/Diguanyl_cyclase"/>
</dbReference>
<dbReference type="InterPro" id="IPR005162">
    <property type="entry name" value="Retrotrans_gag_dom"/>
</dbReference>
<keyword evidence="1" id="KW-0479">Metal-binding</keyword>
<dbReference type="Pfam" id="PF00078">
    <property type="entry name" value="RVT_1"/>
    <property type="match status" value="1"/>
</dbReference>
<dbReference type="Gene3D" id="3.30.70.270">
    <property type="match status" value="1"/>
</dbReference>
<sequence>MKLETKMIAKDGTVSKFPGKFPGYTPSKEEEEEPEKKGSKEAPEKGPNYEFLSYAVSDSDSYLESTARSGPKCNKLEDTLTNNVNNENANGGNGGNGGNNRCSYKTFMACNPKEYDGKGGAIALTRWIEKMKSVFDNSGCAENQRVKFAASSFMNKDLTWWNTQVQARGHEASIGMSWADFKSLLIEEFCLSNEIEKLKNEFWNHKMVGANHAGYTDRFHELAKLVPHLGTPESSRIKRYIVGLAPEIWGMLRATQPTIIHSAILRDGILTDEAVSCGTLTKGNEKRKGVEETSKPGGSWKDNKKAKVGTENGPCRLCYNCQKLGYFAKDCRAPFKQVASVNAVRMADALQDPNVVMGTFSLNDHFATVLFDFGAGLSLISTNFAPLLNVKPSIVNPGYVIEVADGKKVEVDRIIRDCKLELGNSLFIIDLIPLGYGSFDVIVGMDWLSNKAVIVCHEKVVEIPLEGGGILWVQGERTLGVAKALMNAKVDEPKLSEIPVVRDFVDVFLEDLLGLPPQRQVEFRIDLVPGATPVTKSPYRLAPSEMQELSGQLQELQDKSFIRPSHSPWGAPVLFVKKKDGSFRMCIDYRELNKLTVKNRYPLPRIDDLFDQLQGAHYFSKIDLRSGYHQLRERKIEVVMNWKAPTTLFEILSFLGLADHRAFTTYLIRKELNMTSKEEVLLRTIIIDEARKTRYSVHPGADKMYHDLRGYVKAEHQRPSGLLQQPEIPEWKWYKITMDFITKLPKTKSGHDTIWVIVDRAATVGYFLAPREDYSTRENGTALYGRKCRSPVLWEEIGESSLIGPELVQETTDKVVLINEKLKVARDRQKSYADNRRKPLEFQVGDHVLLKVSPWKGVIRFGTKGKFAPRIMGPEVRSLKRSKISLVKVRWNSKRGPEFTWEREDHMKSKYPQLFVDRAVEPAN</sequence>
<dbReference type="Proteomes" id="UP001151760">
    <property type="component" value="Unassembled WGS sequence"/>
</dbReference>
<name>A0ABQ5EFA6_9ASTR</name>
<accession>A0ABQ5EFA6</accession>
<keyword evidence="1" id="KW-0862">Zinc</keyword>
<reference evidence="4" key="2">
    <citation type="submission" date="2022-01" db="EMBL/GenBank/DDBJ databases">
        <authorList>
            <person name="Yamashiro T."/>
            <person name="Shiraishi A."/>
            <person name="Satake H."/>
            <person name="Nakayama K."/>
        </authorList>
    </citation>
    <scope>NUCLEOTIDE SEQUENCE</scope>
</reference>
<dbReference type="GO" id="GO:0003964">
    <property type="term" value="F:RNA-directed DNA polymerase activity"/>
    <property type="evidence" value="ECO:0007669"/>
    <property type="project" value="UniProtKB-KW"/>
</dbReference>
<keyword evidence="5" id="KW-1185">Reference proteome</keyword>
<dbReference type="CDD" id="cd01647">
    <property type="entry name" value="RT_LTR"/>
    <property type="match status" value="1"/>
</dbReference>
<dbReference type="InterPro" id="IPR043502">
    <property type="entry name" value="DNA/RNA_pol_sf"/>
</dbReference>
<feature type="region of interest" description="Disordered" evidence="2">
    <location>
        <begin position="285"/>
        <end position="306"/>
    </location>
</feature>
<dbReference type="Gene3D" id="3.10.10.10">
    <property type="entry name" value="HIV Type 1 Reverse Transcriptase, subunit A, domain 1"/>
    <property type="match status" value="1"/>
</dbReference>
<dbReference type="Pfam" id="PF08284">
    <property type="entry name" value="RVP_2"/>
    <property type="match status" value="1"/>
</dbReference>
<dbReference type="SUPFAM" id="SSF56672">
    <property type="entry name" value="DNA/RNA polymerases"/>
    <property type="match status" value="1"/>
</dbReference>
<dbReference type="PROSITE" id="PS50158">
    <property type="entry name" value="ZF_CCHC"/>
    <property type="match status" value="1"/>
</dbReference>
<dbReference type="InterPro" id="IPR001878">
    <property type="entry name" value="Znf_CCHC"/>
</dbReference>
<keyword evidence="4" id="KW-0808">Transferase</keyword>
<dbReference type="SUPFAM" id="SSF50630">
    <property type="entry name" value="Acid proteases"/>
    <property type="match status" value="1"/>
</dbReference>
<dbReference type="EMBL" id="BQNB010016242">
    <property type="protein sequence ID" value="GJT49487.1"/>
    <property type="molecule type" value="Genomic_DNA"/>
</dbReference>
<dbReference type="CDD" id="cd00303">
    <property type="entry name" value="retropepsin_like"/>
    <property type="match status" value="1"/>
</dbReference>
<evidence type="ECO:0000256" key="2">
    <source>
        <dbReference type="SAM" id="MobiDB-lite"/>
    </source>
</evidence>
<dbReference type="InterPro" id="IPR021109">
    <property type="entry name" value="Peptidase_aspartic_dom_sf"/>
</dbReference>
<dbReference type="PANTHER" id="PTHR15503">
    <property type="entry name" value="LDOC1 RELATED"/>
    <property type="match status" value="1"/>
</dbReference>
<dbReference type="Gene3D" id="2.40.70.10">
    <property type="entry name" value="Acid Proteases"/>
    <property type="match status" value="1"/>
</dbReference>
<evidence type="ECO:0000256" key="1">
    <source>
        <dbReference type="PROSITE-ProRule" id="PRU00047"/>
    </source>
</evidence>
<feature type="region of interest" description="Disordered" evidence="2">
    <location>
        <begin position="1"/>
        <end position="49"/>
    </location>
</feature>
<dbReference type="SUPFAM" id="SSF57756">
    <property type="entry name" value="Retrovirus zinc finger-like domains"/>
    <property type="match status" value="1"/>
</dbReference>
<organism evidence="4 5">
    <name type="scientific">Tanacetum coccineum</name>
    <dbReference type="NCBI Taxonomy" id="301880"/>
    <lineage>
        <taxon>Eukaryota</taxon>
        <taxon>Viridiplantae</taxon>
        <taxon>Streptophyta</taxon>
        <taxon>Embryophyta</taxon>
        <taxon>Tracheophyta</taxon>
        <taxon>Spermatophyta</taxon>
        <taxon>Magnoliopsida</taxon>
        <taxon>eudicotyledons</taxon>
        <taxon>Gunneridae</taxon>
        <taxon>Pentapetalae</taxon>
        <taxon>asterids</taxon>
        <taxon>campanulids</taxon>
        <taxon>Asterales</taxon>
        <taxon>Asteraceae</taxon>
        <taxon>Asteroideae</taxon>
        <taxon>Anthemideae</taxon>
        <taxon>Anthemidinae</taxon>
        <taxon>Tanacetum</taxon>
    </lineage>
</organism>
<dbReference type="InterPro" id="IPR000477">
    <property type="entry name" value="RT_dom"/>
</dbReference>
<protein>
    <submittedName>
        <fullName evidence="4">Reverse transcriptase domain-containing protein</fullName>
    </submittedName>
</protein>
<feature type="compositionally biased region" description="Basic and acidic residues" evidence="2">
    <location>
        <begin position="285"/>
        <end position="294"/>
    </location>
</feature>